<name>A0AAV5UWF8_9BILA</name>
<accession>A0AAV5UWF8</accession>
<reference evidence="2" key="1">
    <citation type="submission" date="2023-10" db="EMBL/GenBank/DDBJ databases">
        <title>Genome assembly of Pristionchus species.</title>
        <authorList>
            <person name="Yoshida K."/>
            <person name="Sommer R.J."/>
        </authorList>
    </citation>
    <scope>NUCLEOTIDE SEQUENCE</scope>
    <source>
        <strain evidence="2">RS5133</strain>
    </source>
</reference>
<sequence>LIDLPSVGNGGRNRLRVTNSHSRSAESGTSSSLHMSSSTVRGVTTTTRLLGWSEMDCLSRQLISHFITVIAVVGSDVLEGDSRSEFLCGSSQIGVEFRESSVVSVYHRIDYSHVVSANHDRMIPVSTPLVNLLECSLDCDDLGHSRVVTRTSESLARIEWMVVSKVEADSGSDSFSVHFRARCISVHDYGGRGRRGRDGDGRNLNLRNRHRHETLVERMVVHFTHKLW</sequence>
<feature type="compositionally biased region" description="Low complexity" evidence="1">
    <location>
        <begin position="27"/>
        <end position="39"/>
    </location>
</feature>
<protein>
    <submittedName>
        <fullName evidence="2">Uncharacterized protein</fullName>
    </submittedName>
</protein>
<comment type="caution">
    <text evidence="2">The sequence shown here is derived from an EMBL/GenBank/DDBJ whole genome shotgun (WGS) entry which is preliminary data.</text>
</comment>
<dbReference type="AlphaFoldDB" id="A0AAV5UWF8"/>
<proteinExistence type="predicted"/>
<evidence type="ECO:0000256" key="1">
    <source>
        <dbReference type="SAM" id="MobiDB-lite"/>
    </source>
</evidence>
<keyword evidence="3" id="KW-1185">Reference proteome</keyword>
<evidence type="ECO:0000313" key="3">
    <source>
        <dbReference type="Proteomes" id="UP001432322"/>
    </source>
</evidence>
<dbReference type="EMBL" id="BTSY01000001">
    <property type="protein sequence ID" value="GMT10851.1"/>
    <property type="molecule type" value="Genomic_DNA"/>
</dbReference>
<dbReference type="Proteomes" id="UP001432322">
    <property type="component" value="Unassembled WGS sequence"/>
</dbReference>
<feature type="non-terminal residue" evidence="2">
    <location>
        <position position="1"/>
    </location>
</feature>
<feature type="compositionally biased region" description="Polar residues" evidence="1">
    <location>
        <begin position="16"/>
        <end position="26"/>
    </location>
</feature>
<evidence type="ECO:0000313" key="2">
    <source>
        <dbReference type="EMBL" id="GMT10851.1"/>
    </source>
</evidence>
<organism evidence="2 3">
    <name type="scientific">Pristionchus fissidentatus</name>
    <dbReference type="NCBI Taxonomy" id="1538716"/>
    <lineage>
        <taxon>Eukaryota</taxon>
        <taxon>Metazoa</taxon>
        <taxon>Ecdysozoa</taxon>
        <taxon>Nematoda</taxon>
        <taxon>Chromadorea</taxon>
        <taxon>Rhabditida</taxon>
        <taxon>Rhabditina</taxon>
        <taxon>Diplogasteromorpha</taxon>
        <taxon>Diplogasteroidea</taxon>
        <taxon>Neodiplogasteridae</taxon>
        <taxon>Pristionchus</taxon>
    </lineage>
</organism>
<gene>
    <name evidence="2" type="ORF">PFISCL1PPCAC_2148</name>
</gene>
<feature type="region of interest" description="Disordered" evidence="1">
    <location>
        <begin position="1"/>
        <end position="39"/>
    </location>
</feature>